<dbReference type="RefSeq" id="WP_129875887.1">
    <property type="nucleotide sequence ID" value="NZ_SEWG01000002.1"/>
</dbReference>
<dbReference type="Pfam" id="PF12733">
    <property type="entry name" value="Cadherin-like"/>
    <property type="match status" value="5"/>
</dbReference>
<evidence type="ECO:0000313" key="2">
    <source>
        <dbReference type="EMBL" id="RYU91630.1"/>
    </source>
</evidence>
<organism evidence="2 3">
    <name type="scientific">Mucilaginibacter terrigena</name>
    <dbReference type="NCBI Taxonomy" id="2492395"/>
    <lineage>
        <taxon>Bacteria</taxon>
        <taxon>Pseudomonadati</taxon>
        <taxon>Bacteroidota</taxon>
        <taxon>Sphingobacteriia</taxon>
        <taxon>Sphingobacteriales</taxon>
        <taxon>Sphingobacteriaceae</taxon>
        <taxon>Mucilaginibacter</taxon>
    </lineage>
</organism>
<dbReference type="InterPro" id="IPR025883">
    <property type="entry name" value="Cadherin-like_domain"/>
</dbReference>
<reference evidence="2 3" key="1">
    <citation type="submission" date="2019-02" db="EMBL/GenBank/DDBJ databases">
        <title>Bacterial novel species Mucilaginibacter sp. 17JY9-4 isolated from soil.</title>
        <authorList>
            <person name="Jung H.-Y."/>
        </authorList>
    </citation>
    <scope>NUCLEOTIDE SEQUENCE [LARGE SCALE GENOMIC DNA]</scope>
    <source>
        <strain evidence="2 3">17JY9-4</strain>
    </source>
</reference>
<feature type="domain" description="Cadherin-like beta-sandwich-like" evidence="1">
    <location>
        <begin position="483"/>
        <end position="556"/>
    </location>
</feature>
<feature type="domain" description="Cadherin-like beta-sandwich-like" evidence="1">
    <location>
        <begin position="683"/>
        <end position="755"/>
    </location>
</feature>
<dbReference type="AlphaFoldDB" id="A0A4V1ZC70"/>
<dbReference type="Proteomes" id="UP000293331">
    <property type="component" value="Unassembled WGS sequence"/>
</dbReference>
<dbReference type="EMBL" id="SEWG01000002">
    <property type="protein sequence ID" value="RYU91630.1"/>
    <property type="molecule type" value="Genomic_DNA"/>
</dbReference>
<protein>
    <submittedName>
        <fullName evidence="2">T9SS type B sorting domain-containing protein</fullName>
    </submittedName>
</protein>
<dbReference type="Gene3D" id="2.60.40.10">
    <property type="entry name" value="Immunoglobulins"/>
    <property type="match status" value="1"/>
</dbReference>
<keyword evidence="3" id="KW-1185">Reference proteome</keyword>
<feature type="domain" description="Cadherin-like beta-sandwich-like" evidence="1">
    <location>
        <begin position="783"/>
        <end position="856"/>
    </location>
</feature>
<comment type="caution">
    <text evidence="2">The sequence shown here is derived from an EMBL/GenBank/DDBJ whole genome shotgun (WGS) entry which is preliminary data.</text>
</comment>
<feature type="domain" description="Cadherin-like beta-sandwich-like" evidence="1">
    <location>
        <begin position="582"/>
        <end position="656"/>
    </location>
</feature>
<name>A0A4V1ZC70_9SPHI</name>
<sequence length="966" mass="99569">MKSKPLNQPAFSAVSVLKKSIVPLMLLLTLGFSTVMASGVTPAIVSINIASANPTNAASVDFTVTFSTDVHGVDASDFTVVKSGTNGSVLQVTGTGSSYTVTINGVSGNGNLGLNLNASGTGILSDDTNDPIAETGFTGQSYTIDTTPATLTSGSYFSNNGYSSQYAKVNDNITLTVGFNEVLQSCTMTINGNAVATTPSNGNRNSTAVYTATGTDNEGNVPWTIQATDLAGNVRNYTNNDFGTFLAFDRTNPVVNIGAPVHAGVADLTDQVDYALNYTDANFNFSTLSTGDITLDKTGTADGTIQLNGSGTAYTVSVTGITGSGTLGFSVAANTAQDIPGNLADAGGPSAKIFVGALSNLTTTANLFGPTFDPLTTGGYTASVGELITSTTVTPTAADAGTTLQVRVNGGTYAAVTSGAASAPLPLIAGPNTIEVEATAPDAVTKEVYTLTVNRAYSSDATLTTIAATPNTKLTLVSGSNFRDYVASVKYNATTLAITATTREPMATITVNGVAVASGALSDPITLNADTTTIYTTITAGDGTTKKTYAVLVTRQLSTIATLATINLTPSAKLIRTTGTNYADYTATVETATSALHVTATAQDPGATITINGVPTMSGVQSDVIMLNADTTTIYTTVTAANVRIIKTYAILVTRKLSNVANLATIKTTPSSKLTLVAGTNFHDYTATAKSTTTAVSVTVTTREPSATVTVNGVPVASGALSAPVTLNADTTTIYTTSTAANGVTKKTYAILITRLPSDVATLATISTTPSSPLERSSGSNYVDYTTTVENATTELSITANAQQSAAKITVNGTPVNSGVLSAPVTLNTDTTTIFTTITAEDGTTQKTYAILVTREPSSSRFAANFARRGAVNDIIVHQNVSPNGDGQGDAMQIEGITAYPDNKLQIMNRSGNLVYEAKGYDNTTKAFSGRANNGKLQQAGTYFYSLEYKVGKETKRQTGYIVLKY</sequence>
<proteinExistence type="predicted"/>
<accession>A0A4V1ZC70</accession>
<dbReference type="NCBIfam" id="TIGR04131">
    <property type="entry name" value="Bac_Flav_CTERM"/>
    <property type="match status" value="1"/>
</dbReference>
<feature type="domain" description="Cadherin-like beta-sandwich-like" evidence="1">
    <location>
        <begin position="358"/>
        <end position="455"/>
    </location>
</feature>
<dbReference type="Pfam" id="PF13585">
    <property type="entry name" value="CHU_C"/>
    <property type="match status" value="1"/>
</dbReference>
<evidence type="ECO:0000313" key="3">
    <source>
        <dbReference type="Proteomes" id="UP000293331"/>
    </source>
</evidence>
<dbReference type="InterPro" id="IPR013783">
    <property type="entry name" value="Ig-like_fold"/>
</dbReference>
<gene>
    <name evidence="2" type="ORF">EWM62_06740</name>
</gene>
<evidence type="ECO:0000259" key="1">
    <source>
        <dbReference type="Pfam" id="PF12733"/>
    </source>
</evidence>
<dbReference type="OrthoDB" id="789014at2"/>
<dbReference type="InterPro" id="IPR026341">
    <property type="entry name" value="T9SS_type_B"/>
</dbReference>